<feature type="region of interest" description="Disordered" evidence="2">
    <location>
        <begin position="1"/>
        <end position="53"/>
    </location>
</feature>
<feature type="region of interest" description="Disordered" evidence="2">
    <location>
        <begin position="84"/>
        <end position="108"/>
    </location>
</feature>
<dbReference type="Proteomes" id="UP001153636">
    <property type="component" value="Chromosome 6"/>
</dbReference>
<organism evidence="3 4">
    <name type="scientific">Psylliodes chrysocephalus</name>
    <dbReference type="NCBI Taxonomy" id="3402493"/>
    <lineage>
        <taxon>Eukaryota</taxon>
        <taxon>Metazoa</taxon>
        <taxon>Ecdysozoa</taxon>
        <taxon>Arthropoda</taxon>
        <taxon>Hexapoda</taxon>
        <taxon>Insecta</taxon>
        <taxon>Pterygota</taxon>
        <taxon>Neoptera</taxon>
        <taxon>Endopterygota</taxon>
        <taxon>Coleoptera</taxon>
        <taxon>Polyphaga</taxon>
        <taxon>Cucujiformia</taxon>
        <taxon>Chrysomeloidea</taxon>
        <taxon>Chrysomelidae</taxon>
        <taxon>Galerucinae</taxon>
        <taxon>Alticini</taxon>
        <taxon>Psylliodes</taxon>
    </lineage>
</organism>
<keyword evidence="4" id="KW-1185">Reference proteome</keyword>
<dbReference type="PANTHER" id="PTHR10773">
    <property type="entry name" value="DNA-DIRECTED RNA POLYMERASES I, II, AND III SUBUNIT RPABC2"/>
    <property type="match status" value="1"/>
</dbReference>
<evidence type="ECO:0000313" key="3">
    <source>
        <dbReference type="EMBL" id="CAH1111545.1"/>
    </source>
</evidence>
<evidence type="ECO:0000256" key="1">
    <source>
        <dbReference type="SAM" id="Coils"/>
    </source>
</evidence>
<evidence type="ECO:0000313" key="4">
    <source>
        <dbReference type="Proteomes" id="UP001153636"/>
    </source>
</evidence>
<feature type="coiled-coil region" evidence="1">
    <location>
        <begin position="333"/>
        <end position="360"/>
    </location>
</feature>
<keyword evidence="1" id="KW-0175">Coiled coil</keyword>
<dbReference type="EMBL" id="OV651818">
    <property type="protein sequence ID" value="CAH1111545.1"/>
    <property type="molecule type" value="Genomic_DNA"/>
</dbReference>
<dbReference type="PANTHER" id="PTHR10773:SF19">
    <property type="match status" value="1"/>
</dbReference>
<reference evidence="3" key="1">
    <citation type="submission" date="2022-01" db="EMBL/GenBank/DDBJ databases">
        <authorList>
            <person name="King R."/>
        </authorList>
    </citation>
    <scope>NUCLEOTIDE SEQUENCE</scope>
</reference>
<name>A0A9P0GJ10_9CUCU</name>
<evidence type="ECO:0000256" key="2">
    <source>
        <dbReference type="SAM" id="MobiDB-lite"/>
    </source>
</evidence>
<proteinExistence type="predicted"/>
<gene>
    <name evidence="3" type="ORF">PSYICH_LOCUS11923</name>
</gene>
<dbReference type="OrthoDB" id="434783at2759"/>
<dbReference type="AlphaFoldDB" id="A0A9P0GJ10"/>
<protein>
    <submittedName>
        <fullName evidence="3">Uncharacterized protein</fullName>
    </submittedName>
</protein>
<feature type="compositionally biased region" description="Basic and acidic residues" evidence="2">
    <location>
        <begin position="19"/>
        <end position="40"/>
    </location>
</feature>
<sequence>MALKFKNEVISGNEEEDISSTHEQEQDFHSDESIRDRDYFPSDESTDDERETLKINKGPDFIEVRAERVDESDQKVTERVSKKLVRKRMRNPESWEKNKRKKNRNSGQVYTTVNGKSVAKRRMGVTCSEKCRIKCSSKVNDNERQRIFDFYWKLGDINLQRNFVNTCMSEINPTYRNSKPGSKRSKNYKYSFVIDNVSIQVCKTFFKNTLGINNRTIFTTTKKNDQQGTIELDQRGKHTQHKRIPKNIRSDIMRHIDSFPRVSSHYCRTRTNKKYLEGSLKIRIMHRLYVQQCEDTGIDFAKYGTYAHIFNTETNIAFHMPKKDQCTLCENYKNATEESKANIREKYENHLKEKDQSRLEKIRDVENPNICVYSYDLQAVLPTPCGDVNAFYYKSKLSTLNFTIFDLKDKKGYCYLWHEAIAKRGANEISSCVYKFIADHKERDMEKRRVLKSGPIYIPAQWAMIIRSAKKQGHPYKLEEISTNDILDFKKFISKIGNNFNKNENNEPVVWKDVKIVRFEKEHPYTIFYKTSYAESNFKQIYVKKKNVRCKTDISSLEITRAYTNPPTISVKKKKNLLEMCRENVIPVVHWPFYENLQESNVNSEAASDDEEI</sequence>
<accession>A0A9P0GJ10</accession>